<feature type="transmembrane region" description="Helical" evidence="6">
    <location>
        <begin position="141"/>
        <end position="165"/>
    </location>
</feature>
<evidence type="ECO:0000256" key="2">
    <source>
        <dbReference type="ARBA" id="ARBA00022692"/>
    </source>
</evidence>
<proteinExistence type="predicted"/>
<reference evidence="8" key="1">
    <citation type="submission" date="2020-02" db="EMBL/GenBank/DDBJ databases">
        <title>Streptomyces sp. ASO4wet.</title>
        <authorList>
            <person name="Risdian C."/>
            <person name="Landwehr W."/>
            <person name="Schupp P."/>
            <person name="Wink J."/>
        </authorList>
    </citation>
    <scope>NUCLEOTIDE SEQUENCE [LARGE SCALE GENOMIC DNA]</scope>
    <source>
        <strain evidence="8">ASO4wet</strain>
    </source>
</reference>
<keyword evidence="2 6" id="KW-0812">Transmembrane</keyword>
<name>A0A7T1T6N0_9ACTN</name>
<gene>
    <name evidence="7" type="ORF">G4Z16_14210</name>
</gene>
<dbReference type="PANTHER" id="PTHR47547:SF1">
    <property type="entry name" value="ASPARTATE-PROTON SYMPORTER"/>
    <property type="match status" value="1"/>
</dbReference>
<keyword evidence="3 6" id="KW-1133">Transmembrane helix</keyword>
<dbReference type="InterPro" id="IPR052962">
    <property type="entry name" value="AA_Transporter_AGT"/>
</dbReference>
<dbReference type="PANTHER" id="PTHR47547">
    <property type="match status" value="1"/>
</dbReference>
<dbReference type="Proteomes" id="UP000595046">
    <property type="component" value="Chromosome"/>
</dbReference>
<feature type="transmembrane region" description="Helical" evidence="6">
    <location>
        <begin position="438"/>
        <end position="454"/>
    </location>
</feature>
<feature type="transmembrane region" description="Helical" evidence="6">
    <location>
        <begin position="381"/>
        <end position="402"/>
    </location>
</feature>
<protein>
    <submittedName>
        <fullName evidence="7">APC family permease</fullName>
    </submittedName>
</protein>
<dbReference type="RefSeq" id="WP_197351137.1">
    <property type="nucleotide sequence ID" value="NZ_CP048882.1"/>
</dbReference>
<evidence type="ECO:0000256" key="5">
    <source>
        <dbReference type="SAM" id="MobiDB-lite"/>
    </source>
</evidence>
<feature type="transmembrane region" description="Helical" evidence="6">
    <location>
        <begin position="172"/>
        <end position="194"/>
    </location>
</feature>
<dbReference type="Pfam" id="PF13520">
    <property type="entry name" value="AA_permease_2"/>
    <property type="match status" value="1"/>
</dbReference>
<dbReference type="GO" id="GO:0016020">
    <property type="term" value="C:membrane"/>
    <property type="evidence" value="ECO:0007669"/>
    <property type="project" value="UniProtKB-SubCell"/>
</dbReference>
<evidence type="ECO:0000256" key="1">
    <source>
        <dbReference type="ARBA" id="ARBA00004141"/>
    </source>
</evidence>
<feature type="transmembrane region" description="Helical" evidence="6">
    <location>
        <begin position="301"/>
        <end position="326"/>
    </location>
</feature>
<feature type="transmembrane region" description="Helical" evidence="6">
    <location>
        <begin position="59"/>
        <end position="81"/>
    </location>
</feature>
<feature type="transmembrane region" description="Helical" evidence="6">
    <location>
        <begin position="29"/>
        <end position="53"/>
    </location>
</feature>
<dbReference type="EMBL" id="CP048882">
    <property type="protein sequence ID" value="QPP07349.1"/>
    <property type="molecule type" value="Genomic_DNA"/>
</dbReference>
<feature type="region of interest" description="Disordered" evidence="5">
    <location>
        <begin position="1"/>
        <end position="20"/>
    </location>
</feature>
<evidence type="ECO:0000256" key="3">
    <source>
        <dbReference type="ARBA" id="ARBA00022989"/>
    </source>
</evidence>
<dbReference type="AlphaFoldDB" id="A0A7T1T6N0"/>
<feature type="region of interest" description="Disordered" evidence="5">
    <location>
        <begin position="524"/>
        <end position="572"/>
    </location>
</feature>
<organism evidence="7 8">
    <name type="scientific">Streptomyces bathyalis</name>
    <dbReference type="NCBI Taxonomy" id="2710756"/>
    <lineage>
        <taxon>Bacteria</taxon>
        <taxon>Bacillati</taxon>
        <taxon>Actinomycetota</taxon>
        <taxon>Actinomycetes</taxon>
        <taxon>Kitasatosporales</taxon>
        <taxon>Streptomycetaceae</taxon>
        <taxon>Streptomyces</taxon>
    </lineage>
</organism>
<feature type="transmembrane region" description="Helical" evidence="6">
    <location>
        <begin position="358"/>
        <end position="375"/>
    </location>
</feature>
<feature type="compositionally biased region" description="Basic and acidic residues" evidence="5">
    <location>
        <begin position="536"/>
        <end position="564"/>
    </location>
</feature>
<sequence length="572" mass="59659">MSAPPLDHRPPAGIPRPTGESGLRRELGFWSLTGVAFGGMIGSGWLFGAYYAAQGAGPAALFSWPLAGGALILVGMVLAQLGATRPQAGGMVRWPMQAGGPVVGAVISWGVMLAVTSALAAESSAIVQYAERYLPGMYTDGALTAQGTLVTVALLGVLVLLNWFGVALFAKVNLLVTVVKTAVPLLTIVALFMSGFHTGNIEAGGGWAPYGWPAMLSVVATAGIIYSMNGFGAAVELSGEARDPRRDLPRAVIMSITLVVALYTLLQLVFLLAVPESSLGDGWQGINLSSPYGQLALALDLGWLATVIYADAVISPAGAVSVFVASGARETYAAARNGVLPRSVAVVHRPSGVPRRAMLGNFAVSVLFLVPFRGWQDLITVVGVLSLLSYSACAVAAGTFRASDGQRATWTLPGLRWIAPASFVVSTGLIHWAGWDHLRIALPMAATGVLIFVVRHRLRPGLGRELALGMWLLGYLASLYLVSWAGSFGGNELLTAPWDSVVASVLGLAVYYWGVRSGVAHQARSAEPEDAGDADAAVRTEHANLADHDGRSDGDGHAGHERRTGPAPEPAG</sequence>
<feature type="transmembrane region" description="Helical" evidence="6">
    <location>
        <begin position="466"/>
        <end position="486"/>
    </location>
</feature>
<keyword evidence="8" id="KW-1185">Reference proteome</keyword>
<evidence type="ECO:0000256" key="4">
    <source>
        <dbReference type="ARBA" id="ARBA00023136"/>
    </source>
</evidence>
<evidence type="ECO:0000256" key="6">
    <source>
        <dbReference type="SAM" id="Phobius"/>
    </source>
</evidence>
<dbReference type="InterPro" id="IPR002293">
    <property type="entry name" value="AA/rel_permease1"/>
</dbReference>
<dbReference type="Gene3D" id="1.20.1740.10">
    <property type="entry name" value="Amino acid/polyamine transporter I"/>
    <property type="match status" value="1"/>
</dbReference>
<feature type="transmembrane region" description="Helical" evidence="6">
    <location>
        <begin position="498"/>
        <end position="515"/>
    </location>
</feature>
<feature type="transmembrane region" description="Helical" evidence="6">
    <location>
        <begin position="102"/>
        <end position="121"/>
    </location>
</feature>
<accession>A0A7T1T6N0</accession>
<feature type="transmembrane region" description="Helical" evidence="6">
    <location>
        <begin position="414"/>
        <end position="432"/>
    </location>
</feature>
<evidence type="ECO:0000313" key="7">
    <source>
        <dbReference type="EMBL" id="QPP07349.1"/>
    </source>
</evidence>
<keyword evidence="4 6" id="KW-0472">Membrane</keyword>
<feature type="transmembrane region" description="Helical" evidence="6">
    <location>
        <begin position="214"/>
        <end position="239"/>
    </location>
</feature>
<evidence type="ECO:0000313" key="8">
    <source>
        <dbReference type="Proteomes" id="UP000595046"/>
    </source>
</evidence>
<feature type="compositionally biased region" description="Basic and acidic residues" evidence="5">
    <location>
        <begin position="1"/>
        <end position="10"/>
    </location>
</feature>
<comment type="subcellular location">
    <subcellularLocation>
        <location evidence="1">Membrane</location>
        <topology evidence="1">Multi-pass membrane protein</topology>
    </subcellularLocation>
</comment>
<feature type="transmembrane region" description="Helical" evidence="6">
    <location>
        <begin position="251"/>
        <end position="274"/>
    </location>
</feature>
<dbReference type="GO" id="GO:0022857">
    <property type="term" value="F:transmembrane transporter activity"/>
    <property type="evidence" value="ECO:0007669"/>
    <property type="project" value="InterPro"/>
</dbReference>
<dbReference type="KEGG" id="sbat:G4Z16_14210"/>